<sequence>MRPTTDTAYNGLGQAATVSKIGADGKSFTATETHYGAGGRVAWTKDAEGNTTWYDYDAVGNISRTRRDRLLDSQGGKTQDVTAYGYNAAKQQTAQLQLLDATNGLYSETRYNAWGQITAKFARGTAAGA</sequence>
<dbReference type="Proteomes" id="UP000237082">
    <property type="component" value="Unassembled WGS sequence"/>
</dbReference>
<feature type="non-terminal residue" evidence="1">
    <location>
        <position position="129"/>
    </location>
</feature>
<dbReference type="NCBIfam" id="TIGR01643">
    <property type="entry name" value="YD_repeat_2x"/>
    <property type="match status" value="1"/>
</dbReference>
<keyword evidence="2" id="KW-1185">Reference proteome</keyword>
<accession>A0A2S5DA51</accession>
<dbReference type="InterPro" id="IPR006530">
    <property type="entry name" value="YD"/>
</dbReference>
<evidence type="ECO:0000313" key="2">
    <source>
        <dbReference type="Proteomes" id="UP000237082"/>
    </source>
</evidence>
<protein>
    <recommendedName>
        <fullName evidence="3">Type IV secretion protein Rhs</fullName>
    </recommendedName>
</protein>
<dbReference type="AlphaFoldDB" id="A0A2S5DA51"/>
<dbReference type="EMBL" id="PQWB01000203">
    <property type="protein sequence ID" value="POZ59965.1"/>
    <property type="molecule type" value="Genomic_DNA"/>
</dbReference>
<organism evidence="1 2">
    <name type="scientific">Chromobacterium alticapitis</name>
    <dbReference type="NCBI Taxonomy" id="2073169"/>
    <lineage>
        <taxon>Bacteria</taxon>
        <taxon>Pseudomonadati</taxon>
        <taxon>Pseudomonadota</taxon>
        <taxon>Betaproteobacteria</taxon>
        <taxon>Neisseriales</taxon>
        <taxon>Chromobacteriaceae</taxon>
        <taxon>Chromobacterium</taxon>
    </lineage>
</organism>
<proteinExistence type="predicted"/>
<name>A0A2S5DA51_9NEIS</name>
<comment type="caution">
    <text evidence="1">The sequence shown here is derived from an EMBL/GenBank/DDBJ whole genome shotgun (WGS) entry which is preliminary data.</text>
</comment>
<dbReference type="Gene3D" id="2.180.10.10">
    <property type="entry name" value="RHS repeat-associated core"/>
    <property type="match status" value="1"/>
</dbReference>
<reference evidence="2" key="1">
    <citation type="submission" date="2018-02" db="EMBL/GenBank/DDBJ databases">
        <authorList>
            <person name="O'Hara-Hanley K."/>
            <person name="Soby S."/>
        </authorList>
    </citation>
    <scope>NUCLEOTIDE SEQUENCE [LARGE SCALE GENOMIC DNA]</scope>
    <source>
        <strain evidence="2">MWU14-2602</strain>
    </source>
</reference>
<gene>
    <name evidence="1" type="ORF">C2I19_21410</name>
</gene>
<evidence type="ECO:0008006" key="3">
    <source>
        <dbReference type="Google" id="ProtNLM"/>
    </source>
</evidence>
<evidence type="ECO:0000313" key="1">
    <source>
        <dbReference type="EMBL" id="POZ59965.1"/>
    </source>
</evidence>